<dbReference type="InterPro" id="IPR027417">
    <property type="entry name" value="P-loop_NTPase"/>
</dbReference>
<evidence type="ECO:0000256" key="2">
    <source>
        <dbReference type="ARBA" id="ARBA00008420"/>
    </source>
</evidence>
<dbReference type="Pfam" id="PF01202">
    <property type="entry name" value="SKI"/>
    <property type="match status" value="1"/>
</dbReference>
<dbReference type="GO" id="GO:0005975">
    <property type="term" value="P:carbohydrate metabolic process"/>
    <property type="evidence" value="ECO:0007669"/>
    <property type="project" value="InterPro"/>
</dbReference>
<keyword evidence="7" id="KW-0067">ATP-binding</keyword>
<keyword evidence="5" id="KW-0547">Nucleotide-binding</keyword>
<dbReference type="PANTHER" id="PTHR43442">
    <property type="entry name" value="GLUCONOKINASE-RELATED"/>
    <property type="match status" value="1"/>
</dbReference>
<keyword evidence="4" id="KW-0808">Transferase</keyword>
<gene>
    <name evidence="10" type="ORF">I350_00901</name>
</gene>
<dbReference type="InterPro" id="IPR006001">
    <property type="entry name" value="Therm_gnt_kin"/>
</dbReference>
<organism evidence="10 11">
    <name type="scientific">Cryptococcus amylolentus CBS 6273</name>
    <dbReference type="NCBI Taxonomy" id="1296118"/>
    <lineage>
        <taxon>Eukaryota</taxon>
        <taxon>Fungi</taxon>
        <taxon>Dikarya</taxon>
        <taxon>Basidiomycota</taxon>
        <taxon>Agaricomycotina</taxon>
        <taxon>Tremellomycetes</taxon>
        <taxon>Tremellales</taxon>
        <taxon>Cryptococcaceae</taxon>
        <taxon>Cryptococcus</taxon>
    </lineage>
</organism>
<evidence type="ECO:0000256" key="3">
    <source>
        <dbReference type="ARBA" id="ARBA00012054"/>
    </source>
</evidence>
<evidence type="ECO:0000256" key="8">
    <source>
        <dbReference type="ARBA" id="ARBA00029835"/>
    </source>
</evidence>
<sequence>MSLKPEHELTVPAHLPDPVLIIVMLPLQQTSSTKQTKTIQSVLIRALISGKSTIGTDLASALHIPFIDGDSLHPKSNVEKMSRGEALSDEDRLPWLALIRSTAERVCKEESEKGEVEGGKAGEGGIGRPGVVIACSALKGWYRDILRGVVEADPPPKDDLVEDHPASNAHHRATSNLKTYFVYCCGTPKLLHERIAARKGHFFGAQMLQSQLAILEDPSGEEDVVVVDIDGTREVVGERAVRGVRRLLEGVPK</sequence>
<evidence type="ECO:0000256" key="9">
    <source>
        <dbReference type="ARBA" id="ARBA00048090"/>
    </source>
</evidence>
<accession>A0A1E3KGH3</accession>
<dbReference type="EMBL" id="MEKH01000001">
    <property type="protein sequence ID" value="ODO12115.1"/>
    <property type="molecule type" value="Genomic_DNA"/>
</dbReference>
<proteinExistence type="inferred from homology"/>
<comment type="catalytic activity">
    <reaction evidence="9">
        <text>D-gluconate + ATP = 6-phospho-D-gluconate + ADP + H(+)</text>
        <dbReference type="Rhea" id="RHEA:19433"/>
        <dbReference type="ChEBI" id="CHEBI:15378"/>
        <dbReference type="ChEBI" id="CHEBI:18391"/>
        <dbReference type="ChEBI" id="CHEBI:30616"/>
        <dbReference type="ChEBI" id="CHEBI:58759"/>
        <dbReference type="ChEBI" id="CHEBI:456216"/>
        <dbReference type="EC" id="2.7.1.12"/>
    </reaction>
</comment>
<comment type="pathway">
    <text evidence="1">Carbohydrate acid metabolism; D-gluconate degradation.</text>
</comment>
<reference evidence="10 11" key="1">
    <citation type="submission" date="2016-06" db="EMBL/GenBank/DDBJ databases">
        <title>Evolution of pathogenesis and genome organization in the Tremellales.</title>
        <authorList>
            <person name="Cuomo C."/>
            <person name="Litvintseva A."/>
            <person name="Heitman J."/>
            <person name="Chen Y."/>
            <person name="Sun S."/>
            <person name="Springer D."/>
            <person name="Dromer F."/>
            <person name="Young S."/>
            <person name="Zeng Q."/>
            <person name="Chapman S."/>
            <person name="Gujja S."/>
            <person name="Saif S."/>
            <person name="Birren B."/>
        </authorList>
    </citation>
    <scope>NUCLEOTIDE SEQUENCE [LARGE SCALE GENOMIC DNA]</scope>
    <source>
        <strain evidence="10 11">CBS 6273</strain>
    </source>
</reference>
<evidence type="ECO:0000256" key="4">
    <source>
        <dbReference type="ARBA" id="ARBA00022679"/>
    </source>
</evidence>
<dbReference type="EC" id="2.7.1.12" evidence="3"/>
<dbReference type="InterPro" id="IPR031322">
    <property type="entry name" value="Shikimate/glucono_kinase"/>
</dbReference>
<evidence type="ECO:0000256" key="6">
    <source>
        <dbReference type="ARBA" id="ARBA00022777"/>
    </source>
</evidence>
<dbReference type="Proteomes" id="UP000095149">
    <property type="component" value="Unassembled WGS sequence"/>
</dbReference>
<protein>
    <recommendedName>
        <fullName evidence="3">gluconokinase</fullName>
        <ecNumber evidence="3">2.7.1.12</ecNumber>
    </recommendedName>
    <alternativeName>
        <fullName evidence="8">Gluconate kinase</fullName>
    </alternativeName>
</protein>
<dbReference type="PANTHER" id="PTHR43442:SF3">
    <property type="entry name" value="GLUCONOKINASE-RELATED"/>
    <property type="match status" value="1"/>
</dbReference>
<dbReference type="GO" id="GO:0046316">
    <property type="term" value="F:gluconokinase activity"/>
    <property type="evidence" value="ECO:0007669"/>
    <property type="project" value="UniProtKB-EC"/>
</dbReference>
<dbReference type="OrthoDB" id="275177at2759"/>
<evidence type="ECO:0000313" key="11">
    <source>
        <dbReference type="Proteomes" id="UP000095149"/>
    </source>
</evidence>
<dbReference type="GO" id="GO:0005737">
    <property type="term" value="C:cytoplasm"/>
    <property type="evidence" value="ECO:0007669"/>
    <property type="project" value="TreeGrafter"/>
</dbReference>
<evidence type="ECO:0000256" key="1">
    <source>
        <dbReference type="ARBA" id="ARBA00004875"/>
    </source>
</evidence>
<dbReference type="CDD" id="cd02021">
    <property type="entry name" value="GntK"/>
    <property type="match status" value="1"/>
</dbReference>
<dbReference type="GO" id="GO:0005524">
    <property type="term" value="F:ATP binding"/>
    <property type="evidence" value="ECO:0007669"/>
    <property type="project" value="UniProtKB-KW"/>
</dbReference>
<dbReference type="SUPFAM" id="SSF52540">
    <property type="entry name" value="P-loop containing nucleoside triphosphate hydrolases"/>
    <property type="match status" value="1"/>
</dbReference>
<comment type="caution">
    <text evidence="10">The sequence shown here is derived from an EMBL/GenBank/DDBJ whole genome shotgun (WGS) entry which is preliminary data.</text>
</comment>
<keyword evidence="6" id="KW-0418">Kinase</keyword>
<evidence type="ECO:0000313" key="10">
    <source>
        <dbReference type="EMBL" id="ODO12115.1"/>
    </source>
</evidence>
<evidence type="ECO:0000256" key="7">
    <source>
        <dbReference type="ARBA" id="ARBA00022840"/>
    </source>
</evidence>
<comment type="similarity">
    <text evidence="2">Belongs to the gluconokinase GntK/GntV family.</text>
</comment>
<dbReference type="Gene3D" id="3.40.50.300">
    <property type="entry name" value="P-loop containing nucleotide triphosphate hydrolases"/>
    <property type="match status" value="1"/>
</dbReference>
<evidence type="ECO:0000256" key="5">
    <source>
        <dbReference type="ARBA" id="ARBA00022741"/>
    </source>
</evidence>
<name>A0A1E3KGH3_9TREE</name>
<dbReference type="AlphaFoldDB" id="A0A1E3KGH3"/>
<dbReference type="UniPathway" id="UPA00792"/>